<accession>A0A069CW18</accession>
<dbReference type="STRING" id="1329250.WOSG25_130160"/>
<dbReference type="AlphaFoldDB" id="A0A069CW18"/>
<dbReference type="InterPro" id="IPR036397">
    <property type="entry name" value="RNaseH_sf"/>
</dbReference>
<dbReference type="PROSITE" id="PS50879">
    <property type="entry name" value="RNASE_H_1"/>
    <property type="match status" value="1"/>
</dbReference>
<dbReference type="OrthoDB" id="7845843at2"/>
<reference evidence="3" key="1">
    <citation type="journal article" date="2014" name="Genome Announc.">
        <title>Draft genome sequence of Weissella oryzae SG25T, isolated from fermented rice grains.</title>
        <authorList>
            <person name="Tanizawa Y."/>
            <person name="Fujisawa T."/>
            <person name="Mochizuki T."/>
            <person name="Kaminuma E."/>
            <person name="Suzuki Y."/>
            <person name="Nakamura Y."/>
            <person name="Tohno M."/>
        </authorList>
    </citation>
    <scope>NUCLEOTIDE SEQUENCE [LARGE SCALE GENOMIC DNA]</scope>
    <source>
        <strain evidence="3">DSM 25784 / JCM 18191 / LMG 30913 / SG25</strain>
    </source>
</reference>
<dbReference type="eggNOG" id="COG0328">
    <property type="taxonomic scope" value="Bacteria"/>
</dbReference>
<dbReference type="RefSeq" id="WP_045477048.1">
    <property type="nucleotide sequence ID" value="NZ_DF820496.1"/>
</dbReference>
<dbReference type="SUPFAM" id="SSF53098">
    <property type="entry name" value="Ribonuclease H-like"/>
    <property type="match status" value="1"/>
</dbReference>
<proteinExistence type="predicted"/>
<dbReference type="Pfam" id="PF00075">
    <property type="entry name" value="RNase_H"/>
    <property type="match status" value="1"/>
</dbReference>
<gene>
    <name evidence="2" type="primary">rnhA</name>
    <name evidence="2" type="ORF">WOSG25_130160</name>
</gene>
<name>A0A069CW18_WEIOS</name>
<protein>
    <submittedName>
        <fullName evidence="2">Ribonuclease HI</fullName>
    </submittedName>
</protein>
<feature type="domain" description="RNase H type-1" evidence="1">
    <location>
        <begin position="1"/>
        <end position="136"/>
    </location>
</feature>
<keyword evidence="3" id="KW-1185">Reference proteome</keyword>
<evidence type="ECO:0000259" key="1">
    <source>
        <dbReference type="PROSITE" id="PS50879"/>
    </source>
</evidence>
<dbReference type="Proteomes" id="UP000030643">
    <property type="component" value="Unassembled WGS sequence"/>
</dbReference>
<organism evidence="2 3">
    <name type="scientific">Weissella oryzae (strain DSM 25784 / JCM 18191 / LMG 30913 / SG25)</name>
    <dbReference type="NCBI Taxonomy" id="1329250"/>
    <lineage>
        <taxon>Bacteria</taxon>
        <taxon>Bacillati</taxon>
        <taxon>Bacillota</taxon>
        <taxon>Bacilli</taxon>
        <taxon>Lactobacillales</taxon>
        <taxon>Lactobacillaceae</taxon>
        <taxon>Weissella</taxon>
    </lineage>
</organism>
<dbReference type="InterPro" id="IPR012337">
    <property type="entry name" value="RNaseH-like_sf"/>
</dbReference>
<dbReference type="CDD" id="cd09279">
    <property type="entry name" value="RNase_HI_like"/>
    <property type="match status" value="1"/>
</dbReference>
<dbReference type="Gene3D" id="3.30.420.10">
    <property type="entry name" value="Ribonuclease H-like superfamily/Ribonuclease H"/>
    <property type="match status" value="1"/>
</dbReference>
<dbReference type="GO" id="GO:0003676">
    <property type="term" value="F:nucleic acid binding"/>
    <property type="evidence" value="ECO:0007669"/>
    <property type="project" value="InterPro"/>
</dbReference>
<dbReference type="EMBL" id="DF820496">
    <property type="protein sequence ID" value="GAK31664.1"/>
    <property type="molecule type" value="Genomic_DNA"/>
</dbReference>
<evidence type="ECO:0000313" key="2">
    <source>
        <dbReference type="EMBL" id="GAK31664.1"/>
    </source>
</evidence>
<dbReference type="InterPro" id="IPR002156">
    <property type="entry name" value="RNaseH_domain"/>
</dbReference>
<evidence type="ECO:0000313" key="3">
    <source>
        <dbReference type="Proteomes" id="UP000030643"/>
    </source>
</evidence>
<sequence length="146" mass="16227">MLIKLFTDAATKNGSGPSAAGVIIVINGKQIQLKHSLGSIDNHSAEFNAAIWAFEQLKRYPEIVPDSTIMFYTDSRIVADAVGKSYAKNFTDLAQRLITLIDQYHIVLTEWLPEKQNLGAHRLALQALHGNNNQLLQTFTSSFNKI</sequence>
<dbReference type="GO" id="GO:0004523">
    <property type="term" value="F:RNA-DNA hybrid ribonuclease activity"/>
    <property type="evidence" value="ECO:0007669"/>
    <property type="project" value="InterPro"/>
</dbReference>